<evidence type="ECO:0000313" key="1">
    <source>
        <dbReference type="EMBL" id="SOQ41769.1"/>
    </source>
</evidence>
<gene>
    <name evidence="1" type="ORF">SFRICE_015641</name>
</gene>
<organism evidence="1">
    <name type="scientific">Spodoptera frugiperda</name>
    <name type="common">Fall armyworm</name>
    <dbReference type="NCBI Taxonomy" id="7108"/>
    <lineage>
        <taxon>Eukaryota</taxon>
        <taxon>Metazoa</taxon>
        <taxon>Ecdysozoa</taxon>
        <taxon>Arthropoda</taxon>
        <taxon>Hexapoda</taxon>
        <taxon>Insecta</taxon>
        <taxon>Pterygota</taxon>
        <taxon>Neoptera</taxon>
        <taxon>Endopterygota</taxon>
        <taxon>Lepidoptera</taxon>
        <taxon>Glossata</taxon>
        <taxon>Ditrysia</taxon>
        <taxon>Noctuoidea</taxon>
        <taxon>Noctuidae</taxon>
        <taxon>Amphipyrinae</taxon>
        <taxon>Spodoptera</taxon>
    </lineage>
</organism>
<dbReference type="EMBL" id="ODYU01003256">
    <property type="protein sequence ID" value="SOQ41769.1"/>
    <property type="molecule type" value="Genomic_DNA"/>
</dbReference>
<proteinExistence type="predicted"/>
<protein>
    <submittedName>
        <fullName evidence="1">SFRICE_015641</fullName>
    </submittedName>
</protein>
<sequence length="87" mass="10049">MFVNAPTIQEKILVQGKAMFKKNYLWYIDFTINSVDQLKCKEQLVSDQVVFNFHLQYENLKFPTSKSSAFWDQNIGLQSISAAIPVT</sequence>
<dbReference type="AlphaFoldDB" id="A0A2H1VLQ4"/>
<accession>A0A2H1VLQ4</accession>
<name>A0A2H1VLQ4_SPOFR</name>
<reference evidence="1" key="1">
    <citation type="submission" date="2016-07" db="EMBL/GenBank/DDBJ databases">
        <authorList>
            <person name="Bretaudeau A."/>
        </authorList>
    </citation>
    <scope>NUCLEOTIDE SEQUENCE</scope>
    <source>
        <strain evidence="1">Rice</strain>
        <tissue evidence="1">Whole body</tissue>
    </source>
</reference>